<proteinExistence type="predicted"/>
<sequence>MYYEKLMKELSLLIENNTLDLPTCQKLIINHYSLIYMCDHYYQVEHFLINKGDLLHNNDLSKIKDYDIIYCQTDFLNQFFYEILEKIDKKIILATGKANLPQIFKSELTDKILEHKNVLLWVSQNPIYDNSDKYLAFPYGIYADSGQYEFINVHAYAISLYNSINIKKTKNLINVSLSYATNPCRQKIPKVPWLTTTEYRKEIACAKFILSPIGDRDDCYRHYEAIGLGTIPISNVNELYKNIFTTNMIYNNIDEMVNMLNDDNLDLVYKEPNRDLICYEYWKDIVHKKIADIKYANSISS</sequence>
<evidence type="ECO:0000313" key="2">
    <source>
        <dbReference type="EMBL" id="QHU34863.1"/>
    </source>
</evidence>
<reference evidence="2" key="1">
    <citation type="journal article" date="2020" name="Nature">
        <title>Giant virus diversity and host interactions through global metagenomics.</title>
        <authorList>
            <person name="Schulz F."/>
            <person name="Roux S."/>
            <person name="Paez-Espino D."/>
            <person name="Jungbluth S."/>
            <person name="Walsh D.A."/>
            <person name="Denef V.J."/>
            <person name="McMahon K.D."/>
            <person name="Konstantinidis K.T."/>
            <person name="Eloe-Fadrosh E.A."/>
            <person name="Kyrpides N.C."/>
            <person name="Woyke T."/>
        </authorList>
    </citation>
    <scope>NUCLEOTIDE SEQUENCE</scope>
    <source>
        <strain evidence="2">GVMAG-S-1017244-22</strain>
    </source>
</reference>
<dbReference type="Pfam" id="PF24785">
    <property type="entry name" value="RXYLT1_C"/>
    <property type="match status" value="1"/>
</dbReference>
<accession>A0A6C0LWV4</accession>
<dbReference type="InterPro" id="IPR057538">
    <property type="entry name" value="RXYLT1_C"/>
</dbReference>
<evidence type="ECO:0000259" key="1">
    <source>
        <dbReference type="Pfam" id="PF24785"/>
    </source>
</evidence>
<dbReference type="AlphaFoldDB" id="A0A6C0LWV4"/>
<name>A0A6C0LWV4_9ZZZZ</name>
<protein>
    <recommendedName>
        <fullName evidence="1">RXYLT1 C-terminal domain-containing protein</fullName>
    </recommendedName>
</protein>
<dbReference type="EMBL" id="MN740581">
    <property type="protein sequence ID" value="QHU34863.1"/>
    <property type="molecule type" value="Genomic_DNA"/>
</dbReference>
<feature type="domain" description="RXYLT1 C-terminal" evidence="1">
    <location>
        <begin position="189"/>
        <end position="234"/>
    </location>
</feature>
<organism evidence="2">
    <name type="scientific">viral metagenome</name>
    <dbReference type="NCBI Taxonomy" id="1070528"/>
    <lineage>
        <taxon>unclassified sequences</taxon>
        <taxon>metagenomes</taxon>
        <taxon>organismal metagenomes</taxon>
    </lineage>
</organism>